<dbReference type="GO" id="GO:0015074">
    <property type="term" value="P:DNA integration"/>
    <property type="evidence" value="ECO:0007669"/>
    <property type="project" value="InterPro"/>
</dbReference>
<keyword evidence="3" id="KW-1185">Reference proteome</keyword>
<evidence type="ECO:0008006" key="4">
    <source>
        <dbReference type="Google" id="ProtNLM"/>
    </source>
</evidence>
<dbReference type="GO" id="GO:0006310">
    <property type="term" value="P:DNA recombination"/>
    <property type="evidence" value="ECO:0007669"/>
    <property type="project" value="UniProtKB-KW"/>
</dbReference>
<dbReference type="EMBL" id="CP054580">
    <property type="protein sequence ID" value="QKS25079.1"/>
    <property type="molecule type" value="Genomic_DNA"/>
</dbReference>
<evidence type="ECO:0000313" key="2">
    <source>
        <dbReference type="EMBL" id="QKS25079.1"/>
    </source>
</evidence>
<dbReference type="Gene3D" id="1.10.443.10">
    <property type="entry name" value="Intergrase catalytic core"/>
    <property type="match status" value="1"/>
</dbReference>
<dbReference type="RefSeq" id="WP_022522141.1">
    <property type="nucleotide sequence ID" value="NZ_CP054580.1"/>
</dbReference>
<name>A0AAP9NMP0_9GAMM</name>
<reference evidence="2 3" key="1">
    <citation type="submission" date="2019-12" db="EMBL/GenBank/DDBJ databases">
        <title>Genome sequencing and assembly of endphytes of Porphyra tenera.</title>
        <authorList>
            <person name="Park J.M."/>
            <person name="Shin R."/>
            <person name="Jo S.H."/>
        </authorList>
    </citation>
    <scope>NUCLEOTIDE SEQUENCE [LARGE SCALE GENOMIC DNA]</scope>
    <source>
        <strain evidence="2 3">GPM3</strain>
    </source>
</reference>
<keyword evidence="1" id="KW-0233">DNA recombination</keyword>
<evidence type="ECO:0000256" key="1">
    <source>
        <dbReference type="ARBA" id="ARBA00023172"/>
    </source>
</evidence>
<dbReference type="SUPFAM" id="SSF56349">
    <property type="entry name" value="DNA breaking-rejoining enzymes"/>
    <property type="match status" value="1"/>
</dbReference>
<evidence type="ECO:0000313" key="3">
    <source>
        <dbReference type="Proteomes" id="UP000509761"/>
    </source>
</evidence>
<dbReference type="InterPro" id="IPR011010">
    <property type="entry name" value="DNA_brk_join_enz"/>
</dbReference>
<dbReference type="GO" id="GO:0003677">
    <property type="term" value="F:DNA binding"/>
    <property type="evidence" value="ECO:0007669"/>
    <property type="project" value="InterPro"/>
</dbReference>
<dbReference type="Proteomes" id="UP000509761">
    <property type="component" value="Chromosome"/>
</dbReference>
<gene>
    <name evidence="2" type="ORF">FX987_02867</name>
</gene>
<protein>
    <recommendedName>
        <fullName evidence="4">Integrase</fullName>
    </recommendedName>
</protein>
<accession>A0AAP9NMP0</accession>
<dbReference type="InterPro" id="IPR013762">
    <property type="entry name" value="Integrase-like_cat_sf"/>
</dbReference>
<dbReference type="AlphaFoldDB" id="A0AAP9NMP0"/>
<organism evidence="2 3">
    <name type="scientific">Vreelandella titanicae</name>
    <dbReference type="NCBI Taxonomy" id="664683"/>
    <lineage>
        <taxon>Bacteria</taxon>
        <taxon>Pseudomonadati</taxon>
        <taxon>Pseudomonadota</taxon>
        <taxon>Gammaproteobacteria</taxon>
        <taxon>Oceanospirillales</taxon>
        <taxon>Halomonadaceae</taxon>
        <taxon>Vreelandella</taxon>
    </lineage>
</organism>
<sequence>MINKYLNNLEALVSKYESKSFPQLEGPGGKEATLDDLVWYYIDPKTGRKTRYLCTIFNGKKLKSDRSVTSEYSLPKPYNHLLKIYIIEILAGGSSAVDCQAKVITARAMLSEIKYTLDDIPAQRWNQRKSVSFWRFCKKYNLLGGYDNPKYKVDYRDRTGDEINDRRVKLLPDEEVIVALGQIFVNTFRDVDSEGRVMNGGSVDISDAVTCTFAVLSLSAPNRMSAEISVLNKQKLKSYSESAGKPVFYLDWQGSKGYKNNKNHILEALSDNVSRAINFFNHYCEPYRVISRYYENPAQGWKEIIEGVEVESIRCNRVVLNNKPNLFTLAYALGFYNIDEKVLVIKELEKAKLKRQNSGNLSLEMYLEKPIYDLDSSDVFYSPGFVKTKVWDILFGTTISYLTVKDFPDFVTLKELEEHWFDHFKTVISPSFPYAFSASENYTFYSDLLFCLPKCVLNKASVGGKIYSKSFFALNSPASISSHLLNRLNSRVSEKTTRPNLFEQHGYGKEMRIRPHQFRHFANTMAHLSDIPIEIITAWSGRKDVNQTFEYIHTTEHEESERISSVLNFSNDKDSDIRIITSKDLTETTNLPASVTSTGVCVQELNVSPCEYLNDFVSQCFMCSSACHIAGDQKAIDLFEKDFVYQKARLDQVSNDSRVKVSKAMQDWVVIHHRNTEVLKSLILLMKEYPVGSIIRFSQRVSEFKVTDLSTKKVETIRFALPDSNSGMKSLQSTETSHVDLGAENSDLNNLLSNFGLSEE</sequence>
<proteinExistence type="predicted"/>